<reference evidence="2 3" key="1">
    <citation type="submission" date="2019-03" db="EMBL/GenBank/DDBJ databases">
        <title>New insights into Acidothiobacillus thiooxidans sulfur metabolism through coupled gene expression, solution geochemistry, microscopy and spectroscopy analyses.</title>
        <authorList>
            <person name="Camacho D."/>
            <person name="Frazao R."/>
            <person name="Fouillen A."/>
            <person name="Nanci A."/>
            <person name="Lang B.F."/>
            <person name="Apte S.C."/>
            <person name="Baron C."/>
            <person name="Warren L.A."/>
        </authorList>
    </citation>
    <scope>NUCLEOTIDE SEQUENCE [LARGE SCALE GENOMIC DNA]</scope>
    <source>
        <strain evidence="2 3">ATCC 19377</strain>
    </source>
</reference>
<evidence type="ECO:0000313" key="2">
    <source>
        <dbReference type="EMBL" id="TQN51050.1"/>
    </source>
</evidence>
<name>A0A543Q411_ACITH</name>
<protein>
    <recommendedName>
        <fullName evidence="4">DUF4136 domain-containing protein</fullName>
    </recommendedName>
</protein>
<dbReference type="PROSITE" id="PS51257">
    <property type="entry name" value="PROKAR_LIPOPROTEIN"/>
    <property type="match status" value="1"/>
</dbReference>
<sequence>MFIKQQRVVLSITLGALFSTILLSGCATTTPTTTTKMAYVVYDVKTPTNVSYQDVVNAFMSGTKEYLSGAAVQENPPPYPLPDQPGRFQNSQMSQMSGMGGLSAIAAMSGAVLPSIVSCPGASVIARGADNSYSKYGKNATYTFCLYPYKGGYQADAVGSYTSQSGFSSNPNVLGAELGGLFTKAVGLGSPSKFIEDTFGNVRKSLASTGSKVTVVDSFDPFSTNQ</sequence>
<proteinExistence type="predicted"/>
<feature type="chain" id="PRO_5021851221" description="DUF4136 domain-containing protein" evidence="1">
    <location>
        <begin position="30"/>
        <end position="226"/>
    </location>
</feature>
<gene>
    <name evidence="2" type="ORF">DLNHIDIE_00914</name>
</gene>
<evidence type="ECO:0000256" key="1">
    <source>
        <dbReference type="SAM" id="SignalP"/>
    </source>
</evidence>
<accession>A0A543Q411</accession>
<dbReference type="Proteomes" id="UP000315403">
    <property type="component" value="Unassembled WGS sequence"/>
</dbReference>
<dbReference type="RefSeq" id="WP_142086960.1">
    <property type="nucleotide sequence ID" value="NZ_SZUV01000001.1"/>
</dbReference>
<dbReference type="EMBL" id="SZUV01000001">
    <property type="protein sequence ID" value="TQN51050.1"/>
    <property type="molecule type" value="Genomic_DNA"/>
</dbReference>
<organism evidence="2 3">
    <name type="scientific">Acidithiobacillus thiooxidans ATCC 19377</name>
    <dbReference type="NCBI Taxonomy" id="637390"/>
    <lineage>
        <taxon>Bacteria</taxon>
        <taxon>Pseudomonadati</taxon>
        <taxon>Pseudomonadota</taxon>
        <taxon>Acidithiobacillia</taxon>
        <taxon>Acidithiobacillales</taxon>
        <taxon>Acidithiobacillaceae</taxon>
        <taxon>Acidithiobacillus</taxon>
    </lineage>
</organism>
<feature type="signal peptide" evidence="1">
    <location>
        <begin position="1"/>
        <end position="29"/>
    </location>
</feature>
<keyword evidence="1" id="KW-0732">Signal</keyword>
<evidence type="ECO:0000313" key="3">
    <source>
        <dbReference type="Proteomes" id="UP000315403"/>
    </source>
</evidence>
<comment type="caution">
    <text evidence="2">The sequence shown here is derived from an EMBL/GenBank/DDBJ whole genome shotgun (WGS) entry which is preliminary data.</text>
</comment>
<dbReference type="AlphaFoldDB" id="A0A543Q411"/>
<evidence type="ECO:0008006" key="4">
    <source>
        <dbReference type="Google" id="ProtNLM"/>
    </source>
</evidence>